<dbReference type="PROSITE" id="PS51932">
    <property type="entry name" value="BMV"/>
    <property type="match status" value="1"/>
</dbReference>
<dbReference type="Proteomes" id="UP000031518">
    <property type="component" value="Unassembled WGS sequence"/>
</dbReference>
<dbReference type="InterPro" id="IPR004992">
    <property type="entry name" value="EutN_CcmL"/>
</dbReference>
<reference evidence="3 4" key="1">
    <citation type="submission" date="2013-12" db="EMBL/GenBank/DDBJ databases">
        <authorList>
            <person name="Stott M."/>
        </authorList>
    </citation>
    <scope>NUCLEOTIDE SEQUENCE [LARGE SCALE GENOMIC DNA]</scope>
    <source>
        <strain evidence="3 4">K22</strain>
    </source>
</reference>
<dbReference type="GO" id="GO:0031469">
    <property type="term" value="C:bacterial microcompartment"/>
    <property type="evidence" value="ECO:0007669"/>
    <property type="project" value="UniProtKB-SubCell"/>
</dbReference>
<dbReference type="RefSeq" id="WP_041977776.1">
    <property type="nucleotide sequence ID" value="NZ_CBXV010000008.1"/>
</dbReference>
<accession>A0A0B6WZ04</accession>
<reference evidence="3 4" key="2">
    <citation type="submission" date="2015-01" db="EMBL/GenBank/DDBJ databases">
        <title>Complete genome sequence of Pyrinomonas methylaliphatogenes type strain K22T.</title>
        <authorList>
            <person name="Lee K.C.Y."/>
            <person name="Power J.F."/>
            <person name="Dunfield P.F."/>
            <person name="Morgan X.C."/>
            <person name="Huttenhower C."/>
            <person name="Stott M.B."/>
        </authorList>
    </citation>
    <scope>NUCLEOTIDE SEQUENCE [LARGE SCALE GENOMIC DNA]</scope>
    <source>
        <strain evidence="3 4">K22</strain>
    </source>
</reference>
<evidence type="ECO:0000256" key="1">
    <source>
        <dbReference type="ARBA" id="ARBA00024322"/>
    </source>
</evidence>
<proteinExistence type="predicted"/>
<dbReference type="OrthoDB" id="196195at2"/>
<organism evidence="3 4">
    <name type="scientific">Pyrinomonas methylaliphatogenes</name>
    <dbReference type="NCBI Taxonomy" id="454194"/>
    <lineage>
        <taxon>Bacteria</taxon>
        <taxon>Pseudomonadati</taxon>
        <taxon>Acidobacteriota</taxon>
        <taxon>Blastocatellia</taxon>
        <taxon>Blastocatellales</taxon>
        <taxon>Pyrinomonadaceae</taxon>
        <taxon>Pyrinomonas</taxon>
    </lineage>
</organism>
<sequence length="111" mass="11887">MFLGKVIGTVWATKKTPDLEGVRFLVVHPLDLEREPTRNIVIVADRLGAGVGEIVMCAFGKAARSAIGNQEMAIEAAVIGIVDRVDVTETVSAELDEAARAITIERDGKGR</sequence>
<evidence type="ECO:0000256" key="2">
    <source>
        <dbReference type="ARBA" id="ARBA00024446"/>
    </source>
</evidence>
<dbReference type="STRING" id="454194.PYK22_02518"/>
<keyword evidence="2" id="KW-1283">Bacterial microcompartment</keyword>
<dbReference type="PANTHER" id="PTHR36539">
    <property type="entry name" value="ETHANOLAMINE UTILIZATION PROTEIN EUTN"/>
    <property type="match status" value="1"/>
</dbReference>
<dbReference type="InterPro" id="IPR036677">
    <property type="entry name" value="EutN_CcmL_sf"/>
</dbReference>
<name>A0A0B6WZ04_9BACT</name>
<dbReference type="Gene3D" id="2.40.50.220">
    <property type="entry name" value="EutN/Ccml"/>
    <property type="match status" value="1"/>
</dbReference>
<dbReference type="SUPFAM" id="SSF159133">
    <property type="entry name" value="EutN/CcmL-like"/>
    <property type="match status" value="1"/>
</dbReference>
<evidence type="ECO:0000313" key="4">
    <source>
        <dbReference type="Proteomes" id="UP000031518"/>
    </source>
</evidence>
<gene>
    <name evidence="3" type="ORF">PYK22_02518</name>
</gene>
<dbReference type="Pfam" id="PF03319">
    <property type="entry name" value="EutN_CcmL"/>
    <property type="match status" value="1"/>
</dbReference>
<evidence type="ECO:0000313" key="3">
    <source>
        <dbReference type="EMBL" id="CDM66488.1"/>
    </source>
</evidence>
<protein>
    <submittedName>
        <fullName evidence="3">Carbon dioxide concentrating mechanism/carboxysome shell protein</fullName>
    </submittedName>
</protein>
<dbReference type="AlphaFoldDB" id="A0A0B6WZ04"/>
<comment type="subcellular location">
    <subcellularLocation>
        <location evidence="1">Bacterial microcompartment</location>
    </subcellularLocation>
</comment>
<dbReference type="EMBL" id="CBXV010000008">
    <property type="protein sequence ID" value="CDM66488.1"/>
    <property type="molecule type" value="Genomic_DNA"/>
</dbReference>
<keyword evidence="4" id="KW-1185">Reference proteome</keyword>
<dbReference type="CDD" id="cd01614">
    <property type="entry name" value="EutN_CcmL"/>
    <property type="match status" value="1"/>
</dbReference>